<organism evidence="5 6">
    <name type="scientific">Colletotrichum gloeosporioides (strain Cg-14)</name>
    <name type="common">Anthracnose fungus</name>
    <name type="synonym">Glomerella cingulata</name>
    <dbReference type="NCBI Taxonomy" id="1237896"/>
    <lineage>
        <taxon>Eukaryota</taxon>
        <taxon>Fungi</taxon>
        <taxon>Dikarya</taxon>
        <taxon>Ascomycota</taxon>
        <taxon>Pezizomycotina</taxon>
        <taxon>Sordariomycetes</taxon>
        <taxon>Hypocreomycetidae</taxon>
        <taxon>Glomerellales</taxon>
        <taxon>Glomerellaceae</taxon>
        <taxon>Colletotrichum</taxon>
        <taxon>Colletotrichum gloeosporioides species complex</taxon>
    </lineage>
</organism>
<dbReference type="Proteomes" id="UP000015530">
    <property type="component" value="Unassembled WGS sequence"/>
</dbReference>
<feature type="repeat" description="ANK" evidence="3">
    <location>
        <begin position="432"/>
        <end position="464"/>
    </location>
</feature>
<dbReference type="Gene3D" id="1.25.40.20">
    <property type="entry name" value="Ankyrin repeat-containing domain"/>
    <property type="match status" value="2"/>
</dbReference>
<dbReference type="PROSITE" id="PS50297">
    <property type="entry name" value="ANK_REP_REGION"/>
    <property type="match status" value="3"/>
</dbReference>
<dbReference type="HOGENOM" id="CLU_435453_0_0_1"/>
<feature type="repeat" description="ANK" evidence="3">
    <location>
        <begin position="397"/>
        <end position="429"/>
    </location>
</feature>
<evidence type="ECO:0000256" key="3">
    <source>
        <dbReference type="PROSITE-ProRule" id="PRU00023"/>
    </source>
</evidence>
<sequence length="628" mass="69590">MPEAHEDENARRAQVLLHGSAVNVTAEHLKVVLYQVSNKLGSFNIAHAVWISIVAVIEESGVTKMLLQLESLSDFTLQSVAESLFQQAFRQLDEDKNSLRSKQESSGSSLWDDIGEWDIGQLEMLPSWRIINWLLSSGQNPNTPIRLEQGGCLTPLQMAVDIGCPQLIHVLLDAKSGPNLTYDDPDIPARRLLRGRHISSADKIQVLKRFSKDAASVSFSENEQPGSLPKAMLEGLEFNRETPNLELLDFLIDDEPENYLEYRSLCPLGWERRMAHAAEVAMILLDAGAVLTEDDIRQAIKLSNWALIDRLLEKDHVGIWQREEYMLLLMAAIASDKQHLVTEVFKRFPNAYTAGALCASVFFEEDNFVKHERMDKVQVLLLYGNHSIDESNHLVYYGRSPLQMAAEIGNLDLIHMLLDAGADVNSPAAQSYGATALQIAAIKGHLGVAKILVDLGANVNAPGATGEGGRTALEGAAEHGRIDTIQYLLSQGVETNAKGRIPYLRAIRYAELEGHMAAAKLLKTWREWAADDDALWDKLQSLPKDECERFTEKDFEDQSDSNSESERHSLRKASAGGGMQHLVFDDAPAAEAHIHESSVTANPAGGIISELEDLEMMTSDTFAFWSEV</sequence>
<gene>
    <name evidence="5" type="ORF">CGLO_14638</name>
</gene>
<dbReference type="PRINTS" id="PR01415">
    <property type="entry name" value="ANKYRIN"/>
</dbReference>
<dbReference type="AlphaFoldDB" id="T0K0M6"/>
<dbReference type="SMART" id="SM00248">
    <property type="entry name" value="ANK"/>
    <property type="match status" value="4"/>
</dbReference>
<dbReference type="PANTHER" id="PTHR24189:SF50">
    <property type="entry name" value="ANKYRIN REPEAT AND SOCS BOX PROTEIN 2"/>
    <property type="match status" value="1"/>
</dbReference>
<dbReference type="PROSITE" id="PS50088">
    <property type="entry name" value="ANK_REPEAT"/>
    <property type="match status" value="3"/>
</dbReference>
<dbReference type="InterPro" id="IPR036770">
    <property type="entry name" value="Ankyrin_rpt-contain_sf"/>
</dbReference>
<dbReference type="Pfam" id="PF12796">
    <property type="entry name" value="Ank_2"/>
    <property type="match status" value="1"/>
</dbReference>
<reference evidence="6" key="1">
    <citation type="journal article" date="2013" name="Mol. Plant Microbe Interact.">
        <title>Global aspects of pacC regulation of pathogenicity genes in Colletotrichum gloeosporioides as revealed by transcriptome analysis.</title>
        <authorList>
            <person name="Alkan N."/>
            <person name="Meng X."/>
            <person name="Friedlander G."/>
            <person name="Reuveni E."/>
            <person name="Sukno S."/>
            <person name="Sherman A."/>
            <person name="Thon M."/>
            <person name="Fluhr R."/>
            <person name="Prusky D."/>
        </authorList>
    </citation>
    <scope>NUCLEOTIDE SEQUENCE [LARGE SCALE GENOMIC DNA]</scope>
    <source>
        <strain evidence="6">Cg-14</strain>
    </source>
</reference>
<accession>T0K0M6</accession>
<dbReference type="OrthoDB" id="539213at2759"/>
<comment type="caution">
    <text evidence="5">The sequence shown here is derived from an EMBL/GenBank/DDBJ whole genome shotgun (WGS) entry which is preliminary data.</text>
</comment>
<dbReference type="InterPro" id="IPR002110">
    <property type="entry name" value="Ankyrin_rpt"/>
</dbReference>
<feature type="repeat" description="ANK" evidence="3">
    <location>
        <begin position="468"/>
        <end position="500"/>
    </location>
</feature>
<evidence type="ECO:0000313" key="5">
    <source>
        <dbReference type="EMBL" id="EQB46323.1"/>
    </source>
</evidence>
<name>T0K0M6_COLGC</name>
<feature type="region of interest" description="Disordered" evidence="4">
    <location>
        <begin position="550"/>
        <end position="574"/>
    </location>
</feature>
<dbReference type="SUPFAM" id="SSF48403">
    <property type="entry name" value="Ankyrin repeat"/>
    <property type="match status" value="1"/>
</dbReference>
<dbReference type="Pfam" id="PF00023">
    <property type="entry name" value="Ank"/>
    <property type="match status" value="1"/>
</dbReference>
<dbReference type="PANTHER" id="PTHR24189">
    <property type="entry name" value="MYOTROPHIN"/>
    <property type="match status" value="1"/>
</dbReference>
<evidence type="ECO:0000256" key="4">
    <source>
        <dbReference type="SAM" id="MobiDB-lite"/>
    </source>
</evidence>
<evidence type="ECO:0000313" key="6">
    <source>
        <dbReference type="Proteomes" id="UP000015530"/>
    </source>
</evidence>
<keyword evidence="2 3" id="KW-0040">ANK repeat</keyword>
<keyword evidence="1" id="KW-0677">Repeat</keyword>
<proteinExistence type="predicted"/>
<evidence type="ECO:0000256" key="1">
    <source>
        <dbReference type="ARBA" id="ARBA00022737"/>
    </source>
</evidence>
<protein>
    <submittedName>
        <fullName evidence="5">Uncharacterized protein</fullName>
    </submittedName>
</protein>
<dbReference type="EMBL" id="AMYD01003438">
    <property type="protein sequence ID" value="EQB46323.1"/>
    <property type="molecule type" value="Genomic_DNA"/>
</dbReference>
<dbReference type="STRING" id="1237896.T0K0M6"/>
<evidence type="ECO:0000256" key="2">
    <source>
        <dbReference type="ARBA" id="ARBA00023043"/>
    </source>
</evidence>
<dbReference type="InterPro" id="IPR050745">
    <property type="entry name" value="Multifunctional_regulatory"/>
</dbReference>